<name>A0A8H5B7A8_9AGAR</name>
<feature type="domain" description="DUF6534" evidence="2">
    <location>
        <begin position="175"/>
        <end position="262"/>
    </location>
</feature>
<gene>
    <name evidence="3" type="ORF">D9619_012019</name>
</gene>
<dbReference type="Proteomes" id="UP000567179">
    <property type="component" value="Unassembled WGS sequence"/>
</dbReference>
<dbReference type="PANTHER" id="PTHR40465:SF1">
    <property type="entry name" value="DUF6534 DOMAIN-CONTAINING PROTEIN"/>
    <property type="match status" value="1"/>
</dbReference>
<dbReference type="Pfam" id="PF20152">
    <property type="entry name" value="DUF6534"/>
    <property type="match status" value="1"/>
</dbReference>
<feature type="transmembrane region" description="Helical" evidence="1">
    <location>
        <begin position="56"/>
        <end position="76"/>
    </location>
</feature>
<feature type="transmembrane region" description="Helical" evidence="1">
    <location>
        <begin position="20"/>
        <end position="44"/>
    </location>
</feature>
<proteinExistence type="predicted"/>
<reference evidence="3 4" key="1">
    <citation type="journal article" date="2020" name="ISME J.">
        <title>Uncovering the hidden diversity of litter-decomposition mechanisms in mushroom-forming fungi.</title>
        <authorList>
            <person name="Floudas D."/>
            <person name="Bentzer J."/>
            <person name="Ahren D."/>
            <person name="Johansson T."/>
            <person name="Persson P."/>
            <person name="Tunlid A."/>
        </authorList>
    </citation>
    <scope>NUCLEOTIDE SEQUENCE [LARGE SCALE GENOMIC DNA]</scope>
    <source>
        <strain evidence="3 4">CBS 101986</strain>
    </source>
</reference>
<feature type="transmembrane region" description="Helical" evidence="1">
    <location>
        <begin position="96"/>
        <end position="116"/>
    </location>
</feature>
<dbReference type="OrthoDB" id="3223377at2759"/>
<accession>A0A8H5B7A8</accession>
<dbReference type="PANTHER" id="PTHR40465">
    <property type="entry name" value="CHROMOSOME 1, WHOLE GENOME SHOTGUN SEQUENCE"/>
    <property type="match status" value="1"/>
</dbReference>
<evidence type="ECO:0000256" key="1">
    <source>
        <dbReference type="SAM" id="Phobius"/>
    </source>
</evidence>
<comment type="caution">
    <text evidence="3">The sequence shown here is derived from an EMBL/GenBank/DDBJ whole genome shotgun (WGS) entry which is preliminary data.</text>
</comment>
<keyword evidence="1" id="KW-0812">Transmembrane</keyword>
<evidence type="ECO:0000313" key="4">
    <source>
        <dbReference type="Proteomes" id="UP000567179"/>
    </source>
</evidence>
<feature type="transmembrane region" description="Helical" evidence="1">
    <location>
        <begin position="211"/>
        <end position="232"/>
    </location>
</feature>
<keyword evidence="1" id="KW-1133">Transmembrane helix</keyword>
<sequence length="319" mass="35161">MNASASSLLPEPANVVTKSGPLFLSALFHWGCFGVLCTQFFIYMGGFARDPLRNKLFVYVVFTLEVVQTIILTKSFFDVFGYGFGDPGAYDRVGAIWFSVSFLSGIVACLTQMFYAVRLYKLSGSYRVPIVVSVLSVTQASGAIFNAIVLKNAGLFSRLPPKSFKASNLIWAGGSALCDVVIAYFMTRYLWKRRNEAMEPTQIIVNRIVRLVLETGTITAMFAIILLVLTMLPDHISYYQVPASILAKLYSNSMLALLNSRSMLNAPADMECMPPVPTRTPLTVLRFVETFQDPGIVAVKSHNGYANSVDERSESTGVD</sequence>
<dbReference type="InterPro" id="IPR045339">
    <property type="entry name" value="DUF6534"/>
</dbReference>
<feature type="transmembrane region" description="Helical" evidence="1">
    <location>
        <begin position="128"/>
        <end position="149"/>
    </location>
</feature>
<protein>
    <recommendedName>
        <fullName evidence="2">DUF6534 domain-containing protein</fullName>
    </recommendedName>
</protein>
<dbReference type="EMBL" id="JAACJJ010000031">
    <property type="protein sequence ID" value="KAF5318095.1"/>
    <property type="molecule type" value="Genomic_DNA"/>
</dbReference>
<keyword evidence="1" id="KW-0472">Membrane</keyword>
<evidence type="ECO:0000259" key="2">
    <source>
        <dbReference type="Pfam" id="PF20152"/>
    </source>
</evidence>
<feature type="transmembrane region" description="Helical" evidence="1">
    <location>
        <begin position="169"/>
        <end position="191"/>
    </location>
</feature>
<dbReference type="AlphaFoldDB" id="A0A8H5B7A8"/>
<organism evidence="3 4">
    <name type="scientific">Psilocybe cf. subviscida</name>
    <dbReference type="NCBI Taxonomy" id="2480587"/>
    <lineage>
        <taxon>Eukaryota</taxon>
        <taxon>Fungi</taxon>
        <taxon>Dikarya</taxon>
        <taxon>Basidiomycota</taxon>
        <taxon>Agaricomycotina</taxon>
        <taxon>Agaricomycetes</taxon>
        <taxon>Agaricomycetidae</taxon>
        <taxon>Agaricales</taxon>
        <taxon>Agaricineae</taxon>
        <taxon>Strophariaceae</taxon>
        <taxon>Psilocybe</taxon>
    </lineage>
</organism>
<keyword evidence="4" id="KW-1185">Reference proteome</keyword>
<evidence type="ECO:0000313" key="3">
    <source>
        <dbReference type="EMBL" id="KAF5318095.1"/>
    </source>
</evidence>